<feature type="region of interest" description="Disordered" evidence="2">
    <location>
        <begin position="129"/>
        <end position="149"/>
    </location>
</feature>
<feature type="domain" description="Sleeping Beauty transposase HTH" evidence="3">
    <location>
        <begin position="1"/>
        <end position="33"/>
    </location>
</feature>
<keyword evidence="5" id="KW-1185">Reference proteome</keyword>
<dbReference type="Gene3D" id="1.10.10.10">
    <property type="entry name" value="Winged helix-like DNA-binding domain superfamily/Winged helix DNA-binding domain"/>
    <property type="match status" value="1"/>
</dbReference>
<comment type="caution">
    <text evidence="4">The sequence shown here is derived from an EMBL/GenBank/DDBJ whole genome shotgun (WGS) entry which is preliminary data.</text>
</comment>
<sequence length="149" mass="16832">MAKTRELCKDIRDKIVDVHKAGMGYRKIAKKLEKSYADVLDSIHKKLTNLDACLALVEVLHREFQALRESLEFSQEQLASLTDENQTLRDSMKTLTDGLTQLSGENEKMKETILIYRLGACGTTLSSLASQNGQRRTPNRRSVNFSNIS</sequence>
<keyword evidence="1" id="KW-0175">Coiled coil</keyword>
<dbReference type="AlphaFoldDB" id="A0AAV9RZR2"/>
<accession>A0AAV9RZR2</accession>
<evidence type="ECO:0000313" key="4">
    <source>
        <dbReference type="EMBL" id="KAK5614547.1"/>
    </source>
</evidence>
<dbReference type="Pfam" id="PF25787">
    <property type="entry name" value="HTH_SB"/>
    <property type="match status" value="1"/>
</dbReference>
<organism evidence="4 5">
    <name type="scientific">Crenichthys baileyi</name>
    <name type="common">White River springfish</name>
    <dbReference type="NCBI Taxonomy" id="28760"/>
    <lineage>
        <taxon>Eukaryota</taxon>
        <taxon>Metazoa</taxon>
        <taxon>Chordata</taxon>
        <taxon>Craniata</taxon>
        <taxon>Vertebrata</taxon>
        <taxon>Euteleostomi</taxon>
        <taxon>Actinopterygii</taxon>
        <taxon>Neopterygii</taxon>
        <taxon>Teleostei</taxon>
        <taxon>Neoteleostei</taxon>
        <taxon>Acanthomorphata</taxon>
        <taxon>Ovalentaria</taxon>
        <taxon>Atherinomorphae</taxon>
        <taxon>Cyprinodontiformes</taxon>
        <taxon>Goodeidae</taxon>
        <taxon>Crenichthys</taxon>
    </lineage>
</organism>
<gene>
    <name evidence="4" type="ORF">CRENBAI_018501</name>
</gene>
<dbReference type="InterPro" id="IPR057667">
    <property type="entry name" value="HTH_SB"/>
</dbReference>
<evidence type="ECO:0000313" key="5">
    <source>
        <dbReference type="Proteomes" id="UP001311232"/>
    </source>
</evidence>
<evidence type="ECO:0000256" key="1">
    <source>
        <dbReference type="SAM" id="Coils"/>
    </source>
</evidence>
<reference evidence="4 5" key="1">
    <citation type="submission" date="2021-06" db="EMBL/GenBank/DDBJ databases">
        <authorList>
            <person name="Palmer J.M."/>
        </authorList>
    </citation>
    <scope>NUCLEOTIDE SEQUENCE [LARGE SCALE GENOMIC DNA]</scope>
    <source>
        <strain evidence="4 5">MEX-2019</strain>
        <tissue evidence="4">Muscle</tissue>
    </source>
</reference>
<evidence type="ECO:0000256" key="2">
    <source>
        <dbReference type="SAM" id="MobiDB-lite"/>
    </source>
</evidence>
<proteinExistence type="predicted"/>
<name>A0AAV9RZR2_9TELE</name>
<dbReference type="EMBL" id="JAHHUM010001158">
    <property type="protein sequence ID" value="KAK5614547.1"/>
    <property type="molecule type" value="Genomic_DNA"/>
</dbReference>
<dbReference type="InterPro" id="IPR036388">
    <property type="entry name" value="WH-like_DNA-bd_sf"/>
</dbReference>
<protein>
    <recommendedName>
        <fullName evidence="3">Sleeping Beauty transposase HTH domain-containing protein</fullName>
    </recommendedName>
</protein>
<dbReference type="Gene3D" id="1.20.5.170">
    <property type="match status" value="1"/>
</dbReference>
<feature type="coiled-coil region" evidence="1">
    <location>
        <begin position="57"/>
        <end position="91"/>
    </location>
</feature>
<evidence type="ECO:0000259" key="3">
    <source>
        <dbReference type="Pfam" id="PF25787"/>
    </source>
</evidence>
<dbReference type="Proteomes" id="UP001311232">
    <property type="component" value="Unassembled WGS sequence"/>
</dbReference>